<evidence type="ECO:0000256" key="1">
    <source>
        <dbReference type="ARBA" id="ARBA00022553"/>
    </source>
</evidence>
<dbReference type="InterPro" id="IPR002645">
    <property type="entry name" value="STAS_dom"/>
</dbReference>
<dbReference type="PROSITE" id="PS50801">
    <property type="entry name" value="STAS"/>
    <property type="match status" value="1"/>
</dbReference>
<feature type="domain" description="STAS" evidence="2">
    <location>
        <begin position="10"/>
        <end position="121"/>
    </location>
</feature>
<dbReference type="PANTHER" id="PTHR33745">
    <property type="entry name" value="RSBT ANTAGONIST PROTEIN RSBS-RELATED"/>
    <property type="match status" value="1"/>
</dbReference>
<keyword evidence="4" id="KW-1185">Reference proteome</keyword>
<organism evidence="3 4">
    <name type="scientific">Candidatus Marimicrobium litorale</name>
    <dbReference type="NCBI Taxonomy" id="2518991"/>
    <lineage>
        <taxon>Bacteria</taxon>
        <taxon>Pseudomonadati</taxon>
        <taxon>Pseudomonadota</taxon>
        <taxon>Gammaproteobacteria</taxon>
        <taxon>Cellvibrionales</taxon>
        <taxon>Halieaceae</taxon>
        <taxon>Marimicrobium</taxon>
    </lineage>
</organism>
<keyword evidence="1" id="KW-0597">Phosphoprotein</keyword>
<dbReference type="EMBL" id="SHNO01000001">
    <property type="protein sequence ID" value="MCX2978777.1"/>
    <property type="molecule type" value="Genomic_DNA"/>
</dbReference>
<comment type="caution">
    <text evidence="3">The sequence shown here is derived from an EMBL/GenBank/DDBJ whole genome shotgun (WGS) entry which is preliminary data.</text>
</comment>
<sequence length="133" mass="13931">MKKMASSSNSTPVNELWDGILLLSVFGTVDSARSKEMMDAMLAKVVQTSAKVIVLDILGVAVVDSAVANHFLKIGRATKLIGADTIISGISPEVAVTLVELGIDLETTTTTGSLSDALSLAFEKTGYVIETSK</sequence>
<dbReference type="InterPro" id="IPR036513">
    <property type="entry name" value="STAS_dom_sf"/>
</dbReference>
<dbReference type="Gene3D" id="3.30.750.24">
    <property type="entry name" value="STAS domain"/>
    <property type="match status" value="1"/>
</dbReference>
<dbReference type="PANTHER" id="PTHR33745:SF3">
    <property type="entry name" value="RSBT CO-ANTAGONIST PROTEIN RSBRC"/>
    <property type="match status" value="1"/>
</dbReference>
<dbReference type="SUPFAM" id="SSF52091">
    <property type="entry name" value="SpoIIaa-like"/>
    <property type="match status" value="1"/>
</dbReference>
<reference evidence="3" key="1">
    <citation type="submission" date="2019-02" db="EMBL/GenBank/DDBJ databases">
        <authorList>
            <person name="Li S.-H."/>
        </authorList>
    </citation>
    <scope>NUCLEOTIDE SEQUENCE</scope>
    <source>
        <strain evidence="3">IMCC11814</strain>
    </source>
</reference>
<dbReference type="Pfam" id="PF01740">
    <property type="entry name" value="STAS"/>
    <property type="match status" value="1"/>
</dbReference>
<evidence type="ECO:0000313" key="4">
    <source>
        <dbReference type="Proteomes" id="UP001143304"/>
    </source>
</evidence>
<accession>A0ABT3T916</accession>
<evidence type="ECO:0000313" key="3">
    <source>
        <dbReference type="EMBL" id="MCX2978777.1"/>
    </source>
</evidence>
<proteinExistence type="predicted"/>
<dbReference type="Proteomes" id="UP001143304">
    <property type="component" value="Unassembled WGS sequence"/>
</dbReference>
<gene>
    <name evidence="3" type="ORF">EYC82_15525</name>
</gene>
<dbReference type="CDD" id="cd07041">
    <property type="entry name" value="STAS_RsbR_RsbS_like"/>
    <property type="match status" value="1"/>
</dbReference>
<dbReference type="RefSeq" id="WP_279250468.1">
    <property type="nucleotide sequence ID" value="NZ_SHNO01000001.1"/>
</dbReference>
<protein>
    <submittedName>
        <fullName evidence="3">STAS domain-containing protein</fullName>
    </submittedName>
</protein>
<dbReference type="InterPro" id="IPR051932">
    <property type="entry name" value="Bact_StressResp_Reg"/>
</dbReference>
<evidence type="ECO:0000259" key="2">
    <source>
        <dbReference type="PROSITE" id="PS50801"/>
    </source>
</evidence>
<name>A0ABT3T916_9GAMM</name>